<evidence type="ECO:0000313" key="1">
    <source>
        <dbReference type="EMBL" id="STW40029.1"/>
    </source>
</evidence>
<evidence type="ECO:0000313" key="2">
    <source>
        <dbReference type="Proteomes" id="UP000255167"/>
    </source>
</evidence>
<dbReference type="EMBL" id="UGNC01000004">
    <property type="protein sequence ID" value="STW40029.1"/>
    <property type="molecule type" value="Genomic_DNA"/>
</dbReference>
<proteinExistence type="predicted"/>
<organism evidence="1 2">
    <name type="scientific">Klebsiella pneumoniae</name>
    <dbReference type="NCBI Taxonomy" id="573"/>
    <lineage>
        <taxon>Bacteria</taxon>
        <taxon>Pseudomonadati</taxon>
        <taxon>Pseudomonadota</taxon>
        <taxon>Gammaproteobacteria</taxon>
        <taxon>Enterobacterales</taxon>
        <taxon>Enterobacteriaceae</taxon>
        <taxon>Klebsiella/Raoultella group</taxon>
        <taxon>Klebsiella</taxon>
        <taxon>Klebsiella pneumoniae complex</taxon>
    </lineage>
</organism>
<dbReference type="AlphaFoldDB" id="A0A378F789"/>
<accession>A0A378F789</accession>
<gene>
    <name evidence="1" type="ORF">NCTC9617_01563</name>
</gene>
<sequence>MDVADSDNHPDRRYARLIDQYRPFIDHHSGREQQQRFVRQRLRAERQDPIAGQGRAPHLAIFYQQNGTQVRLQGGFRSELEIDPGRSNHCG</sequence>
<reference evidence="1 2" key="1">
    <citation type="submission" date="2018-06" db="EMBL/GenBank/DDBJ databases">
        <authorList>
            <consortium name="Pathogen Informatics"/>
            <person name="Doyle S."/>
        </authorList>
    </citation>
    <scope>NUCLEOTIDE SEQUENCE [LARGE SCALE GENOMIC DNA]</scope>
    <source>
        <strain evidence="1 2">NCTC9617</strain>
    </source>
</reference>
<dbReference type="Proteomes" id="UP000255167">
    <property type="component" value="Unassembled WGS sequence"/>
</dbReference>
<protein>
    <submittedName>
        <fullName evidence="1">Uncharacterized protein</fullName>
    </submittedName>
</protein>
<name>A0A378F789_KLEPN</name>